<name>A0A918WFY4_9BACT</name>
<keyword evidence="2" id="KW-0378">Hydrolase</keyword>
<evidence type="ECO:0000259" key="4">
    <source>
        <dbReference type="Pfam" id="PF00884"/>
    </source>
</evidence>
<dbReference type="EMBL" id="BMXI01000004">
    <property type="protein sequence ID" value="GHC47763.1"/>
    <property type="molecule type" value="Genomic_DNA"/>
</dbReference>
<keyword evidence="3" id="KW-0732">Signal</keyword>
<dbReference type="GO" id="GO:0005737">
    <property type="term" value="C:cytoplasm"/>
    <property type="evidence" value="ECO:0007669"/>
    <property type="project" value="TreeGrafter"/>
</dbReference>
<sequence>MRKKKSAFDITSYQMRKFLLLFLCVSSLAPALASQPNILWIVTDDHRADSIRAFNRAESQRDHSALGFVSSPAADQLAKEGVLFTRAYCNSPGCAPSRTSMHYGMYPHRSGHFGFENSHRALPVSQKTLPELMQDLGYTTAHFGKDGLRIFNYDPQKLQKASLYDFSISQKELYQHDRTDWSKRGVWADGKNQGDEFFWNLPGKPARYLLPKDGQASEEVLSEKRRVEKELDLLYSYERANPNLVVGGVSPCATANTQDGQISSAFRSYLAHADEKYQAPWKQKLQGPPSDKPLFAALCHHFPHTPVLPSGEFRKKFADQVYEIPDFTKDELETLPPQLVNWFEKTNFADMKAEDKQQAIRDYFAFCAMGDHLIGLSVANFKEFSRKQGRDYLILYVIGDHGWHLGEQGGESKFAPYDTSNHCAVIAVSSDKETWPAGQVSDSFVEFVDLAPTLLRAGGAELGDPAYQHLDGLPMDEILTSKVSRDYVIGEMNHVIGPRCYLRSKDFGFSMRHREKNGKPGEKWGQPPGHDIQWGLTAPIESVELALFDLRNDPMEQNNVADDPAYRKLAEWFREKLGRIVLGDNRLEADWSQKESFQITNFAAGAHDHKLEIPAGLIPAL</sequence>
<dbReference type="PANTHER" id="PTHR45953">
    <property type="entry name" value="IDURONATE 2-SULFATASE"/>
    <property type="match status" value="1"/>
</dbReference>
<evidence type="ECO:0000256" key="2">
    <source>
        <dbReference type="ARBA" id="ARBA00022801"/>
    </source>
</evidence>
<evidence type="ECO:0000313" key="6">
    <source>
        <dbReference type="Proteomes" id="UP000644507"/>
    </source>
</evidence>
<keyword evidence="6" id="KW-1185">Reference proteome</keyword>
<feature type="chain" id="PRO_5037472837" evidence="3">
    <location>
        <begin position="34"/>
        <end position="621"/>
    </location>
</feature>
<dbReference type="CDD" id="cd16153">
    <property type="entry name" value="sulfatase_like"/>
    <property type="match status" value="1"/>
</dbReference>
<accession>A0A918WFY4</accession>
<evidence type="ECO:0000256" key="3">
    <source>
        <dbReference type="SAM" id="SignalP"/>
    </source>
</evidence>
<dbReference type="AlphaFoldDB" id="A0A918WFY4"/>
<dbReference type="PANTHER" id="PTHR45953:SF1">
    <property type="entry name" value="IDURONATE 2-SULFATASE"/>
    <property type="match status" value="1"/>
</dbReference>
<feature type="domain" description="Sulfatase N-terminal" evidence="4">
    <location>
        <begin position="36"/>
        <end position="459"/>
    </location>
</feature>
<keyword evidence="1" id="KW-0479">Metal-binding</keyword>
<protein>
    <submittedName>
        <fullName evidence="5">Iduronate-2-sulfatase</fullName>
    </submittedName>
</protein>
<reference evidence="5" key="1">
    <citation type="journal article" date="2014" name="Int. J. Syst. Evol. Microbiol.">
        <title>Complete genome sequence of Corynebacterium casei LMG S-19264T (=DSM 44701T), isolated from a smear-ripened cheese.</title>
        <authorList>
            <consortium name="US DOE Joint Genome Institute (JGI-PGF)"/>
            <person name="Walter F."/>
            <person name="Albersmeier A."/>
            <person name="Kalinowski J."/>
            <person name="Ruckert C."/>
        </authorList>
    </citation>
    <scope>NUCLEOTIDE SEQUENCE</scope>
    <source>
        <strain evidence="5">KCTC 12988</strain>
    </source>
</reference>
<reference evidence="5" key="2">
    <citation type="submission" date="2020-09" db="EMBL/GenBank/DDBJ databases">
        <authorList>
            <person name="Sun Q."/>
            <person name="Kim S."/>
        </authorList>
    </citation>
    <scope>NUCLEOTIDE SEQUENCE</scope>
    <source>
        <strain evidence="5">KCTC 12988</strain>
    </source>
</reference>
<dbReference type="Proteomes" id="UP000644507">
    <property type="component" value="Unassembled WGS sequence"/>
</dbReference>
<dbReference type="GO" id="GO:0008484">
    <property type="term" value="F:sulfuric ester hydrolase activity"/>
    <property type="evidence" value="ECO:0007669"/>
    <property type="project" value="TreeGrafter"/>
</dbReference>
<dbReference type="InterPro" id="IPR017850">
    <property type="entry name" value="Alkaline_phosphatase_core_sf"/>
</dbReference>
<feature type="signal peptide" evidence="3">
    <location>
        <begin position="1"/>
        <end position="33"/>
    </location>
</feature>
<proteinExistence type="predicted"/>
<evidence type="ECO:0000313" key="5">
    <source>
        <dbReference type="EMBL" id="GHC47763.1"/>
    </source>
</evidence>
<dbReference type="InterPro" id="IPR000917">
    <property type="entry name" value="Sulfatase_N"/>
</dbReference>
<dbReference type="GO" id="GO:0046872">
    <property type="term" value="F:metal ion binding"/>
    <property type="evidence" value="ECO:0007669"/>
    <property type="project" value="UniProtKB-KW"/>
</dbReference>
<dbReference type="SUPFAM" id="SSF53649">
    <property type="entry name" value="Alkaline phosphatase-like"/>
    <property type="match status" value="1"/>
</dbReference>
<dbReference type="Gene3D" id="3.40.720.10">
    <property type="entry name" value="Alkaline Phosphatase, subunit A"/>
    <property type="match status" value="1"/>
</dbReference>
<organism evidence="5 6">
    <name type="scientific">Roseibacillus persicicus</name>
    <dbReference type="NCBI Taxonomy" id="454148"/>
    <lineage>
        <taxon>Bacteria</taxon>
        <taxon>Pseudomonadati</taxon>
        <taxon>Verrucomicrobiota</taxon>
        <taxon>Verrucomicrobiia</taxon>
        <taxon>Verrucomicrobiales</taxon>
        <taxon>Verrucomicrobiaceae</taxon>
        <taxon>Roseibacillus</taxon>
    </lineage>
</organism>
<comment type="caution">
    <text evidence="5">The sequence shown here is derived from an EMBL/GenBank/DDBJ whole genome shotgun (WGS) entry which is preliminary data.</text>
</comment>
<evidence type="ECO:0000256" key="1">
    <source>
        <dbReference type="ARBA" id="ARBA00022723"/>
    </source>
</evidence>
<dbReference type="Pfam" id="PF00884">
    <property type="entry name" value="Sulfatase"/>
    <property type="match status" value="1"/>
</dbReference>
<gene>
    <name evidence="5" type="ORF">GCM10007100_11940</name>
</gene>